<gene>
    <name evidence="4" type="ORF">DFH01_06970</name>
</gene>
<feature type="domain" description="MmgE/PrpD C-terminal" evidence="3">
    <location>
        <begin position="282"/>
        <end position="439"/>
    </location>
</feature>
<evidence type="ECO:0000313" key="5">
    <source>
        <dbReference type="Proteomes" id="UP000245765"/>
    </source>
</evidence>
<dbReference type="Pfam" id="PF03972">
    <property type="entry name" value="MmgE_PrpD_N"/>
    <property type="match status" value="1"/>
</dbReference>
<dbReference type="GO" id="GO:0016829">
    <property type="term" value="F:lyase activity"/>
    <property type="evidence" value="ECO:0007669"/>
    <property type="project" value="InterPro"/>
</dbReference>
<dbReference type="InterPro" id="IPR005656">
    <property type="entry name" value="MmgE_PrpD"/>
</dbReference>
<dbReference type="RefSeq" id="WP_109869600.1">
    <property type="nucleotide sequence ID" value="NZ_QGNA01000001.1"/>
</dbReference>
<evidence type="ECO:0000259" key="3">
    <source>
        <dbReference type="Pfam" id="PF19305"/>
    </source>
</evidence>
<dbReference type="Gene3D" id="1.10.4100.10">
    <property type="entry name" value="2-methylcitrate dehydratase PrpD"/>
    <property type="match status" value="1"/>
</dbReference>
<dbReference type="InterPro" id="IPR045336">
    <property type="entry name" value="MmgE_PrpD_N"/>
</dbReference>
<comment type="similarity">
    <text evidence="1">Belongs to the PrpD family.</text>
</comment>
<feature type="domain" description="MmgE/PrpD N-terminal" evidence="2">
    <location>
        <begin position="15"/>
        <end position="257"/>
    </location>
</feature>
<dbReference type="EMBL" id="QGNA01000001">
    <property type="protein sequence ID" value="PWS38979.1"/>
    <property type="molecule type" value="Genomic_DNA"/>
</dbReference>
<evidence type="ECO:0000256" key="1">
    <source>
        <dbReference type="ARBA" id="ARBA00006174"/>
    </source>
</evidence>
<dbReference type="Gene3D" id="3.30.1330.120">
    <property type="entry name" value="2-methylcitrate dehydratase PrpD"/>
    <property type="match status" value="1"/>
</dbReference>
<dbReference type="Proteomes" id="UP000245765">
    <property type="component" value="Unassembled WGS sequence"/>
</dbReference>
<dbReference type="InterPro" id="IPR036148">
    <property type="entry name" value="MmgE/PrpD_sf"/>
</dbReference>
<dbReference type="AlphaFoldDB" id="A0A317FM00"/>
<dbReference type="PANTHER" id="PTHR16943">
    <property type="entry name" value="2-METHYLCITRATE DEHYDRATASE-RELATED"/>
    <property type="match status" value="1"/>
</dbReference>
<dbReference type="SUPFAM" id="SSF103378">
    <property type="entry name" value="2-methylcitrate dehydratase PrpD"/>
    <property type="match status" value="1"/>
</dbReference>
<dbReference type="InterPro" id="IPR045337">
    <property type="entry name" value="MmgE_PrpD_C"/>
</dbReference>
<organism evidence="4 5">
    <name type="scientific">Falsiroseomonas bella</name>
    <dbReference type="NCBI Taxonomy" id="2184016"/>
    <lineage>
        <taxon>Bacteria</taxon>
        <taxon>Pseudomonadati</taxon>
        <taxon>Pseudomonadota</taxon>
        <taxon>Alphaproteobacteria</taxon>
        <taxon>Acetobacterales</taxon>
        <taxon>Roseomonadaceae</taxon>
        <taxon>Falsiroseomonas</taxon>
    </lineage>
</organism>
<comment type="caution">
    <text evidence="4">The sequence shown here is derived from an EMBL/GenBank/DDBJ whole genome shotgun (WGS) entry which is preliminary data.</text>
</comment>
<evidence type="ECO:0000259" key="2">
    <source>
        <dbReference type="Pfam" id="PF03972"/>
    </source>
</evidence>
<protein>
    <submittedName>
        <fullName evidence="4">MmgE/PrpD family protein</fullName>
    </submittedName>
</protein>
<name>A0A317FM00_9PROT</name>
<dbReference type="PANTHER" id="PTHR16943:SF8">
    <property type="entry name" value="2-METHYLCITRATE DEHYDRATASE"/>
    <property type="match status" value="1"/>
</dbReference>
<proteinExistence type="inferred from homology"/>
<sequence length="465" mass="48040">MAASASQPLSDEIVALAGHIAAAGTRPLPEEVARKTRLHLLDTLGAIVSGTQLPAGLLGARFAASTGGAAEALAVGAGALLPAAQAAFANAMAAHGDETDDSHLAGRCHPGCAIVPAALAVAERVDADGGALLRAIALGYDVCVRVNLALGFPPPAKAKHSTHSIGPAFGAAAACAALLGFDERQVRHMLSYSAQQASGIPFWNRDAHHVEKAFDFAAMPARNGTLGALMVASGFTGVEDPLGGPHNLFAAFAEKPDRAALVDGLGTRFEIMRASIKKWCVGSPIQAVLDAIVAITGGAPQSPDTIEAVTITMPDDRIHIVNDRAMPDVCVQHMAAIVLLDGGASFAAAHDVDRMQDPAVRALRGRMTLVPSPELTLAVPARQAIVEIVFAGGTRKRHHAVAVRGTPENPMTEAEVEAKALDLCAPLLGDARAATLVEAVRGLEGRRARDLRPLLHLIASPESHP</sequence>
<dbReference type="Pfam" id="PF19305">
    <property type="entry name" value="MmgE_PrpD_C"/>
    <property type="match status" value="1"/>
</dbReference>
<evidence type="ECO:0000313" key="4">
    <source>
        <dbReference type="EMBL" id="PWS38979.1"/>
    </source>
</evidence>
<keyword evidence="5" id="KW-1185">Reference proteome</keyword>
<dbReference type="OrthoDB" id="5415580at2"/>
<accession>A0A317FM00</accession>
<dbReference type="InterPro" id="IPR042183">
    <property type="entry name" value="MmgE/PrpD_sf_1"/>
</dbReference>
<reference evidence="5" key="1">
    <citation type="submission" date="2018-05" db="EMBL/GenBank/DDBJ databases">
        <authorList>
            <person name="Du Z."/>
            <person name="Wang X."/>
        </authorList>
    </citation>
    <scope>NUCLEOTIDE SEQUENCE [LARGE SCALE GENOMIC DNA]</scope>
    <source>
        <strain evidence="5">CQN31</strain>
    </source>
</reference>
<dbReference type="InterPro" id="IPR042188">
    <property type="entry name" value="MmgE/PrpD_sf_2"/>
</dbReference>